<dbReference type="SUPFAM" id="SSF56300">
    <property type="entry name" value="Metallo-dependent phosphatases"/>
    <property type="match status" value="1"/>
</dbReference>
<feature type="region of interest" description="Disordered" evidence="1">
    <location>
        <begin position="1"/>
        <end position="28"/>
    </location>
</feature>
<accession>A0AA88GDF2</accession>
<evidence type="ECO:0000313" key="4">
    <source>
        <dbReference type="Proteomes" id="UP000816034"/>
    </source>
</evidence>
<name>A0AA88GDF2_NAELO</name>
<dbReference type="Gene3D" id="3.60.21.10">
    <property type="match status" value="1"/>
</dbReference>
<reference evidence="3 4" key="1">
    <citation type="journal article" date="2018" name="BMC Genomics">
        <title>The genome of Naegleria lovaniensis, the basis for a comparative approach to unravel pathogenicity factors of the human pathogenic amoeba N. fowleri.</title>
        <authorList>
            <person name="Liechti N."/>
            <person name="Schurch N."/>
            <person name="Bruggmann R."/>
            <person name="Wittwer M."/>
        </authorList>
    </citation>
    <scope>NUCLEOTIDE SEQUENCE [LARGE SCALE GENOMIC DNA]</scope>
    <source>
        <strain evidence="3 4">ATCC 30569</strain>
    </source>
</reference>
<dbReference type="Pfam" id="PF00149">
    <property type="entry name" value="Metallophos"/>
    <property type="match status" value="1"/>
</dbReference>
<dbReference type="Proteomes" id="UP000816034">
    <property type="component" value="Unassembled WGS sequence"/>
</dbReference>
<organism evidence="3 4">
    <name type="scientific">Naegleria lovaniensis</name>
    <name type="common">Amoeba</name>
    <dbReference type="NCBI Taxonomy" id="51637"/>
    <lineage>
        <taxon>Eukaryota</taxon>
        <taxon>Discoba</taxon>
        <taxon>Heterolobosea</taxon>
        <taxon>Tetramitia</taxon>
        <taxon>Eutetramitia</taxon>
        <taxon>Vahlkampfiidae</taxon>
        <taxon>Naegleria</taxon>
    </lineage>
</organism>
<dbReference type="GeneID" id="68104555"/>
<dbReference type="InterPro" id="IPR029052">
    <property type="entry name" value="Metallo-depent_PP-like"/>
</dbReference>
<sequence>MFQSSSSSTCIQNVPKRVPRNHTTNSSSPTVPMKFVVISDTHLLHDLLIIPNGDVLIHCGDFTNLGLPAEVEMFFKFLVDQCDSKFEHVIMIVGNHEWAPDVVVGTKFNTFFSPENQKKLHAKYHLLLDDTITIQDRNKNPIKIHGTRYRGAWAFPVFFKDQRKKTTFEIPSDIDILLTHFPCNKNNMDVIYDGTSRGSEELTTLLESTNYFTNLKIHCFGHNHDGRGFYYDTTQDRLYINAVSVIGDKKDKIVKPPFVFEF</sequence>
<gene>
    <name evidence="3" type="ORF">C9374_012101</name>
</gene>
<dbReference type="RefSeq" id="XP_044542668.1">
    <property type="nucleotide sequence ID" value="XM_044687831.1"/>
</dbReference>
<comment type="caution">
    <text evidence="3">The sequence shown here is derived from an EMBL/GenBank/DDBJ whole genome shotgun (WGS) entry which is preliminary data.</text>
</comment>
<protein>
    <recommendedName>
        <fullName evidence="2">Calcineurin-like phosphoesterase domain-containing protein</fullName>
    </recommendedName>
</protein>
<feature type="compositionally biased region" description="Polar residues" evidence="1">
    <location>
        <begin position="1"/>
        <end position="12"/>
    </location>
</feature>
<dbReference type="PANTHER" id="PTHR12905">
    <property type="entry name" value="METALLOPHOSPHOESTERASE"/>
    <property type="match status" value="1"/>
</dbReference>
<keyword evidence="4" id="KW-1185">Reference proteome</keyword>
<proteinExistence type="predicted"/>
<dbReference type="EMBL" id="PYSW02000054">
    <property type="protein sequence ID" value="KAG2373494.1"/>
    <property type="molecule type" value="Genomic_DNA"/>
</dbReference>
<dbReference type="GO" id="GO:0016787">
    <property type="term" value="F:hydrolase activity"/>
    <property type="evidence" value="ECO:0007669"/>
    <property type="project" value="InterPro"/>
</dbReference>
<feature type="domain" description="Calcineurin-like phosphoesterase" evidence="2">
    <location>
        <begin position="33"/>
        <end position="225"/>
    </location>
</feature>
<evidence type="ECO:0000259" key="2">
    <source>
        <dbReference type="Pfam" id="PF00149"/>
    </source>
</evidence>
<dbReference type="PANTHER" id="PTHR12905:SF0">
    <property type="entry name" value="CALCINEURIN-LIKE PHOSPHOESTERASE DOMAIN-CONTAINING PROTEIN"/>
    <property type="match status" value="1"/>
</dbReference>
<evidence type="ECO:0000313" key="3">
    <source>
        <dbReference type="EMBL" id="KAG2373494.1"/>
    </source>
</evidence>
<dbReference type="InterPro" id="IPR004843">
    <property type="entry name" value="Calcineurin-like_PHP"/>
</dbReference>
<evidence type="ECO:0000256" key="1">
    <source>
        <dbReference type="SAM" id="MobiDB-lite"/>
    </source>
</evidence>
<dbReference type="InterPro" id="IPR051693">
    <property type="entry name" value="UPF0046_metallophosphoest"/>
</dbReference>
<dbReference type="AlphaFoldDB" id="A0AA88GDF2"/>